<protein>
    <submittedName>
        <fullName evidence="1">Uncharacterized protein</fullName>
    </submittedName>
</protein>
<evidence type="ECO:0000313" key="1">
    <source>
        <dbReference type="EMBL" id="ACV22423.1"/>
    </source>
</evidence>
<dbReference type="Proteomes" id="UP000002026">
    <property type="component" value="Chromosome"/>
</dbReference>
<organism evidence="1 2">
    <name type="scientific">Slackia heliotrinireducens (strain ATCC 29202 / DSM 20476 / NCTC 11029 / RHS 1)</name>
    <name type="common">Peptococcus heliotrinreducens</name>
    <dbReference type="NCBI Taxonomy" id="471855"/>
    <lineage>
        <taxon>Bacteria</taxon>
        <taxon>Bacillati</taxon>
        <taxon>Actinomycetota</taxon>
        <taxon>Coriobacteriia</taxon>
        <taxon>Eggerthellales</taxon>
        <taxon>Eggerthellaceae</taxon>
        <taxon>Slackia</taxon>
    </lineage>
</organism>
<keyword evidence="2" id="KW-1185">Reference proteome</keyword>
<reference evidence="1 2" key="1">
    <citation type="journal article" date="2009" name="Stand. Genomic Sci.">
        <title>Complete genome sequence of Slackia heliotrinireducens type strain (RHS 1).</title>
        <authorList>
            <person name="Pukall R."/>
            <person name="Lapidus A."/>
            <person name="Nolan M."/>
            <person name="Copeland A."/>
            <person name="Glavina Del Rio T."/>
            <person name="Lucas S."/>
            <person name="Chen F."/>
            <person name="Tice H."/>
            <person name="Cheng J.F."/>
            <person name="Chertkov O."/>
            <person name="Bruce D."/>
            <person name="Goodwin L."/>
            <person name="Kuske C."/>
            <person name="Brettin T."/>
            <person name="Detter J.C."/>
            <person name="Han C."/>
            <person name="Pitluck S."/>
            <person name="Pati A."/>
            <person name="Mavrommatis K."/>
            <person name="Ivanova N."/>
            <person name="Ovchinnikova G."/>
            <person name="Chen A."/>
            <person name="Palaniappan K."/>
            <person name="Schneider S."/>
            <person name="Rohde M."/>
            <person name="Chain P."/>
            <person name="D'haeseleer P."/>
            <person name="Goker M."/>
            <person name="Bristow J."/>
            <person name="Eisen J.A."/>
            <person name="Markowitz V."/>
            <person name="Kyrpides N.C."/>
            <person name="Klenk H.P."/>
            <person name="Hugenholtz P."/>
        </authorList>
    </citation>
    <scope>NUCLEOTIDE SEQUENCE [LARGE SCALE GENOMIC DNA]</scope>
    <source>
        <strain evidence="2">ATCC 29202 / DSM 20476 / NCTC 11029 / RHS 1</strain>
    </source>
</reference>
<name>C7N688_SLAHD</name>
<sequence>MSDKDGKEKDERKDNTRIVGKDARTAIVAVDAYSLASQRRAIAYGRARGNV</sequence>
<dbReference type="KEGG" id="shi:Shel_14020"/>
<dbReference type="HOGENOM" id="CLU_3103882_0_0_11"/>
<dbReference type="AlphaFoldDB" id="C7N688"/>
<dbReference type="EMBL" id="CP001684">
    <property type="protein sequence ID" value="ACV22423.1"/>
    <property type="molecule type" value="Genomic_DNA"/>
</dbReference>
<evidence type="ECO:0000313" key="2">
    <source>
        <dbReference type="Proteomes" id="UP000002026"/>
    </source>
</evidence>
<gene>
    <name evidence="1" type="ordered locus">Shel_14020</name>
</gene>
<proteinExistence type="predicted"/>
<accession>C7N688</accession>
<dbReference type="RefSeq" id="WP_012798525.1">
    <property type="nucleotide sequence ID" value="NC_013165.1"/>
</dbReference>